<feature type="transmembrane region" description="Helical" evidence="1">
    <location>
        <begin position="12"/>
        <end position="31"/>
    </location>
</feature>
<evidence type="ECO:0000256" key="1">
    <source>
        <dbReference type="SAM" id="Phobius"/>
    </source>
</evidence>
<protein>
    <recommendedName>
        <fullName evidence="4">TolB-like translocation protein</fullName>
    </recommendedName>
</protein>
<keyword evidence="3" id="KW-1185">Reference proteome</keyword>
<gene>
    <name evidence="2" type="ORF">GEV26_13800</name>
</gene>
<name>A0A5Q2MML8_9ACTN</name>
<dbReference type="EMBL" id="CP045737">
    <property type="protein sequence ID" value="QGG42362.1"/>
    <property type="molecule type" value="Genomic_DNA"/>
</dbReference>
<dbReference type="SUPFAM" id="SSF82171">
    <property type="entry name" value="DPP6 N-terminal domain-like"/>
    <property type="match status" value="1"/>
</dbReference>
<accession>A0A5Q2MML8</accession>
<dbReference type="Pfam" id="PF07676">
    <property type="entry name" value="PD40"/>
    <property type="match status" value="1"/>
</dbReference>
<dbReference type="Gene3D" id="2.120.10.30">
    <property type="entry name" value="TolB, C-terminal domain"/>
    <property type="match status" value="1"/>
</dbReference>
<dbReference type="InterPro" id="IPR011659">
    <property type="entry name" value="WD40"/>
</dbReference>
<keyword evidence="1" id="KW-0812">Transmembrane</keyword>
<reference evidence="2 3" key="1">
    <citation type="submission" date="2019-11" db="EMBL/GenBank/DDBJ databases">
        <authorList>
            <person name="Li J."/>
        </authorList>
    </citation>
    <scope>NUCLEOTIDE SEQUENCE [LARGE SCALE GENOMIC DNA]</scope>
    <source>
        <strain evidence="2 3">MF47</strain>
    </source>
</reference>
<evidence type="ECO:0000313" key="3">
    <source>
        <dbReference type="Proteomes" id="UP000392064"/>
    </source>
</evidence>
<proteinExistence type="predicted"/>
<sequence>MAVTGSARLTTFIGLTTVLVIGAGLCVVVAVNRASARADAAPKVAVARVSSLEGAPHVVFRNTEIGSRYGLVSIVSLADPRGPRAFTDVACDRVYAAAGTASCLRTKRGLATTFKAVQLDAEWDEVESWGLPGIPSRTRVSADGTLLATTSFVTGHTYMQVGFSTATDIREVGGRDLGNLEQFRLVVDGRTVRPSDRNIWGVTFARDDDTFYATVATGGTTYLARGDLSARTLTTLRKGAECPSLSPDGSQIAFKHDVGGSAPYWQMVVLDLASGRAVTLDGETRNVDDQVEWLDDDSLLYGLPREGETGVSDIWRIRTTSGAKPSIFIEQAWSPSIVRSAGR</sequence>
<keyword evidence="1" id="KW-1133">Transmembrane helix</keyword>
<dbReference type="KEGG" id="aef:GEV26_13800"/>
<dbReference type="InterPro" id="IPR011042">
    <property type="entry name" value="6-blade_b-propeller_TolB-like"/>
</dbReference>
<keyword evidence="1" id="KW-0472">Membrane</keyword>
<evidence type="ECO:0008006" key="4">
    <source>
        <dbReference type="Google" id="ProtNLM"/>
    </source>
</evidence>
<evidence type="ECO:0000313" key="2">
    <source>
        <dbReference type="EMBL" id="QGG42362.1"/>
    </source>
</evidence>
<dbReference type="AlphaFoldDB" id="A0A5Q2MML8"/>
<dbReference type="Proteomes" id="UP000392064">
    <property type="component" value="Chromosome"/>
</dbReference>
<organism evidence="2 3">
    <name type="scientific">Aeromicrobium yanjiei</name>
    <dbReference type="NCBI Taxonomy" id="2662028"/>
    <lineage>
        <taxon>Bacteria</taxon>
        <taxon>Bacillati</taxon>
        <taxon>Actinomycetota</taxon>
        <taxon>Actinomycetes</taxon>
        <taxon>Propionibacteriales</taxon>
        <taxon>Nocardioidaceae</taxon>
        <taxon>Aeromicrobium</taxon>
    </lineage>
</organism>